<feature type="domain" description="SHOCT" evidence="2">
    <location>
        <begin position="57"/>
        <end position="82"/>
    </location>
</feature>
<accession>A0ABW8SZB9</accession>
<evidence type="ECO:0000313" key="3">
    <source>
        <dbReference type="EMBL" id="MFL0245387.1"/>
    </source>
</evidence>
<evidence type="ECO:0000259" key="2">
    <source>
        <dbReference type="Pfam" id="PF09851"/>
    </source>
</evidence>
<protein>
    <submittedName>
        <fullName evidence="3">SHOCT domain-containing protein</fullName>
    </submittedName>
</protein>
<keyword evidence="4" id="KW-1185">Reference proteome</keyword>
<proteinExistence type="predicted"/>
<organism evidence="3 4">
    <name type="scientific">Candidatus Clostridium stratigraminis</name>
    <dbReference type="NCBI Taxonomy" id="3381661"/>
    <lineage>
        <taxon>Bacteria</taxon>
        <taxon>Bacillati</taxon>
        <taxon>Bacillota</taxon>
        <taxon>Clostridia</taxon>
        <taxon>Eubacteriales</taxon>
        <taxon>Clostridiaceae</taxon>
        <taxon>Clostridium</taxon>
    </lineage>
</organism>
<dbReference type="RefSeq" id="WP_406767854.1">
    <property type="nucleotide sequence ID" value="NZ_JBJHZZ010000001.1"/>
</dbReference>
<evidence type="ECO:0000313" key="4">
    <source>
        <dbReference type="Proteomes" id="UP001623591"/>
    </source>
</evidence>
<keyword evidence="1" id="KW-0812">Transmembrane</keyword>
<feature type="transmembrane region" description="Helical" evidence="1">
    <location>
        <begin position="20"/>
        <end position="39"/>
    </location>
</feature>
<comment type="caution">
    <text evidence="3">The sequence shown here is derived from an EMBL/GenBank/DDBJ whole genome shotgun (WGS) entry which is preliminary data.</text>
</comment>
<keyword evidence="1" id="KW-0472">Membrane</keyword>
<keyword evidence="1" id="KW-1133">Transmembrane helix</keyword>
<dbReference type="InterPro" id="IPR018649">
    <property type="entry name" value="SHOCT"/>
</dbReference>
<reference evidence="3 4" key="1">
    <citation type="submission" date="2024-11" db="EMBL/GenBank/DDBJ databases">
        <authorList>
            <person name="Heng Y.C."/>
            <person name="Lim A.C.H."/>
            <person name="Lee J.K.Y."/>
            <person name="Kittelmann S."/>
        </authorList>
    </citation>
    <scope>NUCLEOTIDE SEQUENCE [LARGE SCALE GENOMIC DNA]</scope>
    <source>
        <strain evidence="3 4">WILCCON 0185</strain>
    </source>
</reference>
<sequence>MMGYRTVYGYGYGYNMMPWIGFFCLIALVLIIIIAMVVYKITLGRKDNTKNYISNNALEILKQRYAKGEIDEEEYRKIRDAIEK</sequence>
<dbReference type="EMBL" id="JBJHZZ010000001">
    <property type="protein sequence ID" value="MFL0245387.1"/>
    <property type="molecule type" value="Genomic_DNA"/>
</dbReference>
<dbReference type="Pfam" id="PF09851">
    <property type="entry name" value="SHOCT"/>
    <property type="match status" value="1"/>
</dbReference>
<name>A0ABW8SZB9_9CLOT</name>
<gene>
    <name evidence="3" type="ORF">ACJDUG_00165</name>
</gene>
<evidence type="ECO:0000256" key="1">
    <source>
        <dbReference type="SAM" id="Phobius"/>
    </source>
</evidence>
<dbReference type="Proteomes" id="UP001623591">
    <property type="component" value="Unassembled WGS sequence"/>
</dbReference>